<proteinExistence type="predicted"/>
<name>A0A154WH44_9PROT</name>
<dbReference type="InterPro" id="IPR053136">
    <property type="entry name" value="UTP_pyrophosphatase-like"/>
</dbReference>
<dbReference type="EMBL" id="LPXN01000001">
    <property type="protein sequence ID" value="KZD12806.1"/>
    <property type="molecule type" value="Genomic_DNA"/>
</dbReference>
<dbReference type="OrthoDB" id="9795402at2"/>
<organism evidence="2 3">
    <name type="scientific">Oceanibaculum pacificum</name>
    <dbReference type="NCBI Taxonomy" id="580166"/>
    <lineage>
        <taxon>Bacteria</taxon>
        <taxon>Pseudomonadati</taxon>
        <taxon>Pseudomonadota</taxon>
        <taxon>Alphaproteobacteria</taxon>
        <taxon>Rhodospirillales</taxon>
        <taxon>Oceanibaculaceae</taxon>
        <taxon>Oceanibaculum</taxon>
    </lineage>
</organism>
<feature type="domain" description="YgjP-like metallopeptidase" evidence="1">
    <location>
        <begin position="27"/>
        <end position="222"/>
    </location>
</feature>
<dbReference type="Gene3D" id="3.30.2010.10">
    <property type="entry name" value="Metalloproteases ('zincins'), catalytic domain"/>
    <property type="match status" value="1"/>
</dbReference>
<dbReference type="PANTHER" id="PTHR30399:SF1">
    <property type="entry name" value="UTP PYROPHOSPHATASE"/>
    <property type="match status" value="1"/>
</dbReference>
<keyword evidence="3" id="KW-1185">Reference proteome</keyword>
<dbReference type="Pfam" id="PF01863">
    <property type="entry name" value="YgjP-like"/>
    <property type="match status" value="1"/>
</dbReference>
<dbReference type="PANTHER" id="PTHR30399">
    <property type="entry name" value="UNCHARACTERIZED PROTEIN YGJP"/>
    <property type="match status" value="1"/>
</dbReference>
<reference evidence="2 3" key="1">
    <citation type="submission" date="2015-12" db="EMBL/GenBank/DDBJ databases">
        <title>Genome sequence of Oceanibaculum pacificum MCCC 1A02656.</title>
        <authorList>
            <person name="Lu L."/>
            <person name="Lai Q."/>
            <person name="Shao Z."/>
            <person name="Qian P."/>
        </authorList>
    </citation>
    <scope>NUCLEOTIDE SEQUENCE [LARGE SCALE GENOMIC DNA]</scope>
    <source>
        <strain evidence="2 3">MCCC 1A02656</strain>
    </source>
</reference>
<evidence type="ECO:0000313" key="3">
    <source>
        <dbReference type="Proteomes" id="UP000076400"/>
    </source>
</evidence>
<dbReference type="RefSeq" id="WP_067550942.1">
    <property type="nucleotide sequence ID" value="NZ_LPXN01000001.1"/>
</dbReference>
<gene>
    <name evidence="2" type="ORF">AUP43_00240</name>
</gene>
<dbReference type="CDD" id="cd07344">
    <property type="entry name" value="M48_yhfN_like"/>
    <property type="match status" value="1"/>
</dbReference>
<accession>A0A154WH44</accession>
<comment type="caution">
    <text evidence="2">The sequence shown here is derived from an EMBL/GenBank/DDBJ whole genome shotgun (WGS) entry which is preliminary data.</text>
</comment>
<dbReference type="Proteomes" id="UP000076400">
    <property type="component" value="Unassembled WGS sequence"/>
</dbReference>
<dbReference type="STRING" id="580166.AUP43_00240"/>
<sequence length="232" mass="26408">MSGQAIPLALADGREVAIEVRRSARARRLILRVDQTGGVTLVLPSLVRLGEAKDFLHRHQGWIEGRLAKLPASLPFAPDALVPYLGQDRRIRHRPEARGTVWLEGEELHVAGKPEHLPRRVTDWLKAEARRQLGEEARRRAALLGRPLGRITVRDTRSRWGSCSSKGDISLCWRLILAPDFVRDYVVAHEVAHLAEMNHGPRFWRLVEQQGVDRKAAQRWLKLNGPRLHRYG</sequence>
<dbReference type="InterPro" id="IPR002725">
    <property type="entry name" value="YgjP-like_metallopeptidase"/>
</dbReference>
<evidence type="ECO:0000259" key="1">
    <source>
        <dbReference type="Pfam" id="PF01863"/>
    </source>
</evidence>
<dbReference type="AlphaFoldDB" id="A0A154WH44"/>
<evidence type="ECO:0000313" key="2">
    <source>
        <dbReference type="EMBL" id="KZD12806.1"/>
    </source>
</evidence>
<protein>
    <recommendedName>
        <fullName evidence="1">YgjP-like metallopeptidase domain-containing protein</fullName>
    </recommendedName>
</protein>